<feature type="region of interest" description="Disordered" evidence="1">
    <location>
        <begin position="103"/>
        <end position="131"/>
    </location>
</feature>
<keyword evidence="3" id="KW-1185">Reference proteome</keyword>
<protein>
    <submittedName>
        <fullName evidence="2">Uncharacterized protein</fullName>
    </submittedName>
</protein>
<gene>
    <name evidence="2" type="ORF">IAG43_02015</name>
</gene>
<organism evidence="2 3">
    <name type="scientific">Streptomyces genisteinicus</name>
    <dbReference type="NCBI Taxonomy" id="2768068"/>
    <lineage>
        <taxon>Bacteria</taxon>
        <taxon>Bacillati</taxon>
        <taxon>Actinomycetota</taxon>
        <taxon>Actinomycetes</taxon>
        <taxon>Kitasatosporales</taxon>
        <taxon>Streptomycetaceae</taxon>
        <taxon>Streptomyces</taxon>
    </lineage>
</organism>
<dbReference type="RefSeq" id="WP_187739019.1">
    <property type="nucleotide sequence ID" value="NZ_CP060825.1"/>
</dbReference>
<reference evidence="2 3" key="1">
    <citation type="submission" date="2020-08" db="EMBL/GenBank/DDBJ databases">
        <title>A novel species.</title>
        <authorList>
            <person name="Gao J."/>
        </authorList>
    </citation>
    <scope>NUCLEOTIDE SEQUENCE [LARGE SCALE GENOMIC DNA]</scope>
    <source>
        <strain evidence="2 3">CRPJ-33</strain>
    </source>
</reference>
<evidence type="ECO:0000313" key="2">
    <source>
        <dbReference type="EMBL" id="QNP61815.1"/>
    </source>
</evidence>
<dbReference type="EMBL" id="CP060825">
    <property type="protein sequence ID" value="QNP61815.1"/>
    <property type="molecule type" value="Genomic_DNA"/>
</dbReference>
<sequence length="131" mass="13396">MTSEALRPTRLRRMTATGTVLAGVLLPLAAGVLLARSVGADPLAPVNTLITSGAQRAAARQPQLRGHRRRALLGGAPGMREAAERIRPAASRCAGALARVRPGAAGSAGRLAVGPRPAGAGRGRTRTRQAQ</sequence>
<dbReference type="KEGG" id="sgj:IAG43_02015"/>
<feature type="compositionally biased region" description="Low complexity" evidence="1">
    <location>
        <begin position="108"/>
        <end position="119"/>
    </location>
</feature>
<evidence type="ECO:0000313" key="3">
    <source>
        <dbReference type="Proteomes" id="UP000516230"/>
    </source>
</evidence>
<evidence type="ECO:0000256" key="1">
    <source>
        <dbReference type="SAM" id="MobiDB-lite"/>
    </source>
</evidence>
<accession>A0A7H0HMP9</accession>
<dbReference type="AlphaFoldDB" id="A0A7H0HMP9"/>
<dbReference type="Proteomes" id="UP000516230">
    <property type="component" value="Chromosome"/>
</dbReference>
<name>A0A7H0HMP9_9ACTN</name>
<proteinExistence type="predicted"/>